<feature type="domain" description="Cell envelope-related transcriptional attenuator" evidence="2">
    <location>
        <begin position="100"/>
        <end position="243"/>
    </location>
</feature>
<dbReference type="EMBL" id="JBHSQV010000013">
    <property type="protein sequence ID" value="MFC5985332.1"/>
    <property type="molecule type" value="Genomic_DNA"/>
</dbReference>
<dbReference type="Proteomes" id="UP001596250">
    <property type="component" value="Unassembled WGS sequence"/>
</dbReference>
<comment type="similarity">
    <text evidence="1">Belongs to the LytR/CpsA/Psr (LCP) family.</text>
</comment>
<organism evidence="3 4">
    <name type="scientific">Marinicrinis lubricantis</name>
    <dbReference type="NCBI Taxonomy" id="2086470"/>
    <lineage>
        <taxon>Bacteria</taxon>
        <taxon>Bacillati</taxon>
        <taxon>Bacillota</taxon>
        <taxon>Bacilli</taxon>
        <taxon>Bacillales</taxon>
        <taxon>Paenibacillaceae</taxon>
    </lineage>
</organism>
<reference evidence="4" key="1">
    <citation type="journal article" date="2019" name="Int. J. Syst. Evol. Microbiol.">
        <title>The Global Catalogue of Microorganisms (GCM) 10K type strain sequencing project: providing services to taxonomists for standard genome sequencing and annotation.</title>
        <authorList>
            <consortium name="The Broad Institute Genomics Platform"/>
            <consortium name="The Broad Institute Genome Sequencing Center for Infectious Disease"/>
            <person name="Wu L."/>
            <person name="Ma J."/>
        </authorList>
    </citation>
    <scope>NUCLEOTIDE SEQUENCE [LARGE SCALE GENOMIC DNA]</scope>
    <source>
        <strain evidence="4">CCM 8749</strain>
    </source>
</reference>
<dbReference type="Gene3D" id="3.40.630.190">
    <property type="entry name" value="LCP protein"/>
    <property type="match status" value="1"/>
</dbReference>
<dbReference type="Pfam" id="PF03816">
    <property type="entry name" value="LytR_cpsA_psr"/>
    <property type="match status" value="1"/>
</dbReference>
<accession>A0ABW1IJV0</accession>
<dbReference type="InterPro" id="IPR004474">
    <property type="entry name" value="LytR_CpsA_psr"/>
</dbReference>
<comment type="caution">
    <text evidence="3">The sequence shown here is derived from an EMBL/GenBank/DDBJ whole genome shotgun (WGS) entry which is preliminary data.</text>
</comment>
<dbReference type="PANTHER" id="PTHR33392:SF6">
    <property type="entry name" value="POLYISOPRENYL-TEICHOIC ACID--PEPTIDOGLYCAN TEICHOIC ACID TRANSFERASE TAGU"/>
    <property type="match status" value="1"/>
</dbReference>
<dbReference type="RefSeq" id="WP_379892067.1">
    <property type="nucleotide sequence ID" value="NZ_CBCSCT010000022.1"/>
</dbReference>
<name>A0ABW1IJV0_9BACL</name>
<dbReference type="InterPro" id="IPR050922">
    <property type="entry name" value="LytR/CpsA/Psr_CW_biosynth"/>
</dbReference>
<evidence type="ECO:0000259" key="2">
    <source>
        <dbReference type="Pfam" id="PF03816"/>
    </source>
</evidence>
<dbReference type="PANTHER" id="PTHR33392">
    <property type="entry name" value="POLYISOPRENYL-TEICHOIC ACID--PEPTIDOGLYCAN TEICHOIC ACID TRANSFERASE TAGU"/>
    <property type="match status" value="1"/>
</dbReference>
<evidence type="ECO:0000313" key="4">
    <source>
        <dbReference type="Proteomes" id="UP001596250"/>
    </source>
</evidence>
<sequence>MAEKSVMRSFKKWAASGIVILCILLLGASGYGFYMYMSLKDTAEKMYEPLVRLESTERIDPIFENPVQVTDTSDRAAAPSVHAFTVLLLGIDQRNEEQGRSDTIMVLTYNPEREKLLMVNIPRDTRSLIVGKGIEDKMNHAYAFGGTAMSVATVENFLGITIDYYIKVNMKGFQQIIDAFDGVQVNNKASFTYEGVRFPEGNLELDGKEALLYSRMRMEDPRGDLGRNERQQQVIGSLLNKGKSIKTLAVLNEILEIVGEQVRTNFTFDEMKQMVWDYKDRINSVEADEIAGEGSMIDGIYYYIVEDEERRRIHELIMNQLKG</sequence>
<proteinExistence type="inferred from homology"/>
<keyword evidence="4" id="KW-1185">Reference proteome</keyword>
<dbReference type="NCBIfam" id="TIGR00350">
    <property type="entry name" value="lytR_cpsA_psr"/>
    <property type="match status" value="1"/>
</dbReference>
<evidence type="ECO:0000313" key="3">
    <source>
        <dbReference type="EMBL" id="MFC5985332.1"/>
    </source>
</evidence>
<protein>
    <submittedName>
        <fullName evidence="3">LCP family protein</fullName>
    </submittedName>
</protein>
<evidence type="ECO:0000256" key="1">
    <source>
        <dbReference type="ARBA" id="ARBA00006068"/>
    </source>
</evidence>
<gene>
    <name evidence="3" type="ORF">ACFPXP_02500</name>
</gene>